<dbReference type="eggNOG" id="KOG2938">
    <property type="taxonomic scope" value="Eukaryota"/>
</dbReference>
<dbReference type="PANTHER" id="PTHR12304">
    <property type="entry name" value="INOSINE-URIDINE PREFERRING NUCLEOSIDE HYDROLASE"/>
    <property type="match status" value="1"/>
</dbReference>
<evidence type="ECO:0000313" key="5">
    <source>
        <dbReference type="EMBL" id="EGV65217.1"/>
    </source>
</evidence>
<evidence type="ECO:0000259" key="4">
    <source>
        <dbReference type="Pfam" id="PF01156"/>
    </source>
</evidence>
<gene>
    <name evidence="5" type="ORF">CANTEDRAFT_133530</name>
</gene>
<organism evidence="6">
    <name type="scientific">Candida tenuis (strain ATCC 10573 / BCRC 21748 / CBS 615 / JCM 9827 / NBRC 10315 / NRRL Y-1498 / VKM Y-70)</name>
    <name type="common">Yeast</name>
    <name type="synonym">Yamadazyma tenuis</name>
    <dbReference type="NCBI Taxonomy" id="590646"/>
    <lineage>
        <taxon>Eukaryota</taxon>
        <taxon>Fungi</taxon>
        <taxon>Dikarya</taxon>
        <taxon>Ascomycota</taxon>
        <taxon>Saccharomycotina</taxon>
        <taxon>Pichiomycetes</taxon>
        <taxon>Debaryomycetaceae</taxon>
        <taxon>Yamadazyma</taxon>
    </lineage>
</organism>
<keyword evidence="2 5" id="KW-0378">Hydrolase</keyword>
<dbReference type="HOGENOM" id="CLU_036838_7_0_1"/>
<evidence type="ECO:0000313" key="6">
    <source>
        <dbReference type="Proteomes" id="UP000000707"/>
    </source>
</evidence>
<dbReference type="InterPro" id="IPR001910">
    <property type="entry name" value="Inosine/uridine_hydrolase_dom"/>
</dbReference>
<sequence>MPYFSKASMRSIFPPTDIPWFFFPKTLLVLATALSATAKKVFIDNDEANTPTILIPLFAGWEILGVSGSFGSSSYVDSVGSHATILENYSLDSCVPLYGGASKPFLRTNETFHVWEQLYGTLVWEGAWSPYYTDSYTWKDFSYNETLPGAIAMIEAVKAYKDSDPVTIFAAGTMTTVAQAISIYPNLVKEAAGLYIMGGYIDVQYAHAAGSSFQDDLVSDINIIQDPEAAQMVLTADWKKIIIGGNVTNAETPSQDLYDEMIERAGGLEEIQESPYLVGVNETVLSGNYTLNSVSTENILPFWDSVVSAFMVSPEIITHKTSVALAVDTSFNSPFYGTVRIWSHDRAPTAYKTGNVTIVDSIDQDKFYDILVDAYFQNYTNYCTGGNLTELDY</sequence>
<dbReference type="Pfam" id="PF01156">
    <property type="entry name" value="IU_nuc_hydro"/>
    <property type="match status" value="1"/>
</dbReference>
<protein>
    <submittedName>
        <fullName evidence="5">Nucleoside hydrolase</fullName>
    </submittedName>
</protein>
<dbReference type="GO" id="GO:0006152">
    <property type="term" value="P:purine nucleoside catabolic process"/>
    <property type="evidence" value="ECO:0007669"/>
    <property type="project" value="TreeGrafter"/>
</dbReference>
<feature type="domain" description="Inosine/uridine-preferring nucleoside hydrolase" evidence="4">
    <location>
        <begin position="52"/>
        <end position="369"/>
    </location>
</feature>
<accession>G3AZR1</accession>
<dbReference type="OrthoDB" id="432381at2759"/>
<evidence type="ECO:0000256" key="1">
    <source>
        <dbReference type="ARBA" id="ARBA00009176"/>
    </source>
</evidence>
<dbReference type="GO" id="GO:0008477">
    <property type="term" value="F:purine nucleosidase activity"/>
    <property type="evidence" value="ECO:0007669"/>
    <property type="project" value="TreeGrafter"/>
</dbReference>
<proteinExistence type="inferred from homology"/>
<dbReference type="InterPro" id="IPR036452">
    <property type="entry name" value="Ribo_hydro-like"/>
</dbReference>
<dbReference type="PANTHER" id="PTHR12304:SF25">
    <property type="entry name" value="INOSINE_URIDINE-PREFERRING NUCLEOSIDE HYDROLASE DOMAIN-CONTAINING PROTEIN"/>
    <property type="match status" value="1"/>
</dbReference>
<reference evidence="5 6" key="1">
    <citation type="journal article" date="2011" name="Proc. Natl. Acad. Sci. U.S.A.">
        <title>Comparative genomics of xylose-fermenting fungi for enhanced biofuel production.</title>
        <authorList>
            <person name="Wohlbach D.J."/>
            <person name="Kuo A."/>
            <person name="Sato T.K."/>
            <person name="Potts K.M."/>
            <person name="Salamov A.A."/>
            <person name="LaButti K.M."/>
            <person name="Sun H."/>
            <person name="Clum A."/>
            <person name="Pangilinan J.L."/>
            <person name="Lindquist E.A."/>
            <person name="Lucas S."/>
            <person name="Lapidus A."/>
            <person name="Jin M."/>
            <person name="Gunawan C."/>
            <person name="Balan V."/>
            <person name="Dale B.E."/>
            <person name="Jeffries T.W."/>
            <person name="Zinkel R."/>
            <person name="Barry K.W."/>
            <person name="Grigoriev I.V."/>
            <person name="Gasch A.P."/>
        </authorList>
    </citation>
    <scope>NUCLEOTIDE SEQUENCE [LARGE SCALE GENOMIC DNA]</scope>
    <source>
        <strain evidence="6">ATCC 10573 / BCRC 21748 / CBS 615 / JCM 9827 / NBRC 10315 / NRRL Y-1498 / VKM Y-70</strain>
    </source>
</reference>
<comment type="similarity">
    <text evidence="1">Belongs to the IUNH family.</text>
</comment>
<name>G3AZR1_CANTC</name>
<keyword evidence="6" id="KW-1185">Reference proteome</keyword>
<dbReference type="SUPFAM" id="SSF53590">
    <property type="entry name" value="Nucleoside hydrolase"/>
    <property type="match status" value="1"/>
</dbReference>
<keyword evidence="3" id="KW-0326">Glycosidase</keyword>
<evidence type="ECO:0000256" key="3">
    <source>
        <dbReference type="ARBA" id="ARBA00023295"/>
    </source>
</evidence>
<dbReference type="STRING" id="590646.G3AZR1"/>
<evidence type="ECO:0000256" key="2">
    <source>
        <dbReference type="ARBA" id="ARBA00022801"/>
    </source>
</evidence>
<dbReference type="InterPro" id="IPR023186">
    <property type="entry name" value="IUNH"/>
</dbReference>
<dbReference type="GO" id="GO:0005829">
    <property type="term" value="C:cytosol"/>
    <property type="evidence" value="ECO:0007669"/>
    <property type="project" value="TreeGrafter"/>
</dbReference>
<dbReference type="AlphaFoldDB" id="G3AZR1"/>
<dbReference type="Gene3D" id="3.90.245.10">
    <property type="entry name" value="Ribonucleoside hydrolase-like"/>
    <property type="match status" value="1"/>
</dbReference>
<dbReference type="EMBL" id="GL996514">
    <property type="protein sequence ID" value="EGV65217.1"/>
    <property type="molecule type" value="Genomic_DNA"/>
</dbReference>
<dbReference type="Proteomes" id="UP000000707">
    <property type="component" value="Unassembled WGS sequence"/>
</dbReference>